<comment type="caution">
    <text evidence="1">The sequence shown here is derived from an EMBL/GenBank/DDBJ whole genome shotgun (WGS) entry which is preliminary data.</text>
</comment>
<reference evidence="2" key="1">
    <citation type="journal article" date="2024" name="IScience">
        <title>Strigolactones Initiate the Formation of Haustorium-like Structures in Castilleja.</title>
        <authorList>
            <person name="Buerger M."/>
            <person name="Peterson D."/>
            <person name="Chory J."/>
        </authorList>
    </citation>
    <scope>NUCLEOTIDE SEQUENCE [LARGE SCALE GENOMIC DNA]</scope>
</reference>
<gene>
    <name evidence="1" type="ORF">CASFOL_002229</name>
</gene>
<name>A0ABD3EDZ0_9LAMI</name>
<accession>A0ABD3EDZ0</accession>
<keyword evidence="2" id="KW-1185">Reference proteome</keyword>
<dbReference type="EMBL" id="JAVIJP010000005">
    <property type="protein sequence ID" value="KAL3652548.1"/>
    <property type="molecule type" value="Genomic_DNA"/>
</dbReference>
<evidence type="ECO:0000313" key="2">
    <source>
        <dbReference type="Proteomes" id="UP001632038"/>
    </source>
</evidence>
<protein>
    <submittedName>
        <fullName evidence="1">Uncharacterized protein</fullName>
    </submittedName>
</protein>
<dbReference type="AlphaFoldDB" id="A0ABD3EDZ0"/>
<dbReference type="Proteomes" id="UP001632038">
    <property type="component" value="Unassembled WGS sequence"/>
</dbReference>
<proteinExistence type="predicted"/>
<organism evidence="1 2">
    <name type="scientific">Castilleja foliolosa</name>
    <dbReference type="NCBI Taxonomy" id="1961234"/>
    <lineage>
        <taxon>Eukaryota</taxon>
        <taxon>Viridiplantae</taxon>
        <taxon>Streptophyta</taxon>
        <taxon>Embryophyta</taxon>
        <taxon>Tracheophyta</taxon>
        <taxon>Spermatophyta</taxon>
        <taxon>Magnoliopsida</taxon>
        <taxon>eudicotyledons</taxon>
        <taxon>Gunneridae</taxon>
        <taxon>Pentapetalae</taxon>
        <taxon>asterids</taxon>
        <taxon>lamiids</taxon>
        <taxon>Lamiales</taxon>
        <taxon>Orobanchaceae</taxon>
        <taxon>Pedicularideae</taxon>
        <taxon>Castillejinae</taxon>
        <taxon>Castilleja</taxon>
    </lineage>
</organism>
<sequence>MKMYEEKAKVVDKAKRTRDFAAKEVKKATINAVIASSVLKKKVDAP</sequence>
<evidence type="ECO:0000313" key="1">
    <source>
        <dbReference type="EMBL" id="KAL3652548.1"/>
    </source>
</evidence>